<dbReference type="InterPro" id="IPR028082">
    <property type="entry name" value="Peripla_BP_I"/>
</dbReference>
<gene>
    <name evidence="13" type="ORF">DFH45_003894</name>
    <name evidence="12" type="ORF">LF65_03784</name>
</gene>
<evidence type="ECO:0000256" key="7">
    <source>
        <dbReference type="ARBA" id="ARBA00022837"/>
    </source>
</evidence>
<feature type="domain" description="Periplasmic binding protein" evidence="11">
    <location>
        <begin position="44"/>
        <end position="326"/>
    </location>
</feature>
<evidence type="ECO:0000256" key="8">
    <source>
        <dbReference type="ARBA" id="ARBA00034323"/>
    </source>
</evidence>
<evidence type="ECO:0000256" key="6">
    <source>
        <dbReference type="ARBA" id="ARBA00022764"/>
    </source>
</evidence>
<sequence>MSVFKKIFIFTTISFVIIIMLIGSISKSLAINLNGASIIPVKVAVFQSREDDQYNIEVRKNLEDIQKENKGKVEFTFFDGKGNQVIQNESIYEAIDDHFDLFVINLVDTKVDTISDVINKIEKNNIPLILNGTPNKYILNFIIPYKNIVFLGTDTEQSGALEGKIIVDSWNANKGAIDKNKDNILQYIMLQGKIDHPGTIDRTKYSISTINDAGIKTQELAIQSCNWDEECARASIDSLFLRYGNSVEAIIANNDAMAIGAVKALQKYGYNKGDKNKNVLVVGIDAIPEAMELVDKGFMTGTVIQDASAEAQAIYSVGMNLVKGKDPLEGTKYKFDDNRILRMPYREYVK</sequence>
<dbReference type="Proteomes" id="UP000821656">
    <property type="component" value="Unassembled WGS sequence"/>
</dbReference>
<protein>
    <recommendedName>
        <fullName evidence="9">D-galactose/methyl-galactoside binding periplasmic protein MglB</fullName>
    </recommendedName>
</protein>
<dbReference type="EMBL" id="CP010086">
    <property type="protein sequence ID" value="AJH00339.1"/>
    <property type="molecule type" value="Genomic_DNA"/>
</dbReference>
<evidence type="ECO:0000256" key="3">
    <source>
        <dbReference type="ARBA" id="ARBA00022597"/>
    </source>
</evidence>
<dbReference type="PANTHER" id="PTHR30036:SF2">
    <property type="entry name" value="D-GALACTOSE_METHYL-GALACTOSIDE BINDING PERIPLASMIC PROTEIN MGLB"/>
    <property type="match status" value="1"/>
</dbReference>
<comment type="subunit">
    <text evidence="8">The ABC transporter complex is composed of one ATP-binding protein (MglA), two transmembrane proteins (MglC) and a solute-binding protein (MglB).</text>
</comment>
<dbReference type="RefSeq" id="WP_041898067.1">
    <property type="nucleotide sequence ID" value="NZ_CP010086.2"/>
</dbReference>
<dbReference type="InterPro" id="IPR025997">
    <property type="entry name" value="SBP_2_dom"/>
</dbReference>
<dbReference type="Pfam" id="PF13407">
    <property type="entry name" value="Peripla_BP_4"/>
    <property type="match status" value="1"/>
</dbReference>
<evidence type="ECO:0000256" key="10">
    <source>
        <dbReference type="SAM" id="Phobius"/>
    </source>
</evidence>
<keyword evidence="5" id="KW-0732">Signal</keyword>
<keyword evidence="2" id="KW-0813">Transport</keyword>
<dbReference type="InterPro" id="IPR044085">
    <property type="entry name" value="MglB-like_PBP1"/>
</dbReference>
<keyword evidence="7" id="KW-0106">Calcium</keyword>
<evidence type="ECO:0000256" key="2">
    <source>
        <dbReference type="ARBA" id="ARBA00022448"/>
    </source>
</evidence>
<keyword evidence="4" id="KW-0479">Metal-binding</keyword>
<comment type="subcellular location">
    <subcellularLocation>
        <location evidence="1">Cell envelope</location>
    </subcellularLocation>
</comment>
<evidence type="ECO:0000313" key="14">
    <source>
        <dbReference type="Proteomes" id="UP000031866"/>
    </source>
</evidence>
<evidence type="ECO:0000256" key="1">
    <source>
        <dbReference type="ARBA" id="ARBA00004196"/>
    </source>
</evidence>
<keyword evidence="10" id="KW-1133">Transmembrane helix</keyword>
<reference evidence="14" key="1">
    <citation type="submission" date="2014-12" db="EMBL/GenBank/DDBJ databases">
        <title>Genome sequence of Clostridium beijerinckii strain 59B.</title>
        <authorList>
            <person name="Little G.T."/>
            <person name="Minton N.P."/>
        </authorList>
    </citation>
    <scope>NUCLEOTIDE SEQUENCE [LARGE SCALE GENOMIC DNA]</scope>
    <source>
        <strain evidence="14">59B</strain>
    </source>
</reference>
<evidence type="ECO:0000313" key="13">
    <source>
        <dbReference type="EMBL" id="NRV10931.1"/>
    </source>
</evidence>
<dbReference type="PANTHER" id="PTHR30036">
    <property type="entry name" value="D-XYLOSE-BINDING PERIPLASMIC PROTEIN"/>
    <property type="match status" value="1"/>
</dbReference>
<dbReference type="STRING" id="1520.LF65_03784"/>
<dbReference type="Proteomes" id="UP000031866">
    <property type="component" value="Chromosome"/>
</dbReference>
<proteinExistence type="predicted"/>
<dbReference type="Gene3D" id="3.40.50.2300">
    <property type="match status" value="2"/>
</dbReference>
<evidence type="ECO:0000256" key="4">
    <source>
        <dbReference type="ARBA" id="ARBA00022723"/>
    </source>
</evidence>
<accession>A0A0B5QTY5</accession>
<keyword evidence="10" id="KW-0812">Transmembrane</keyword>
<reference evidence="13" key="3">
    <citation type="submission" date="2020-05" db="EMBL/GenBank/DDBJ databases">
        <title>Genomic insights into acetone-butanol-ethanol (ABE) fermentation by sequencing solventogenic clostridia strains.</title>
        <authorList>
            <person name="Brown S."/>
        </authorList>
    </citation>
    <scope>NUCLEOTIDE SEQUENCE</scope>
    <source>
        <strain evidence="13">DJ126</strain>
    </source>
</reference>
<organism evidence="12 14">
    <name type="scientific">Clostridium beijerinckii</name>
    <name type="common">Clostridium MP</name>
    <dbReference type="NCBI Taxonomy" id="1520"/>
    <lineage>
        <taxon>Bacteria</taxon>
        <taxon>Bacillati</taxon>
        <taxon>Bacillota</taxon>
        <taxon>Clostridia</taxon>
        <taxon>Eubacteriales</taxon>
        <taxon>Clostridiaceae</taxon>
        <taxon>Clostridium</taxon>
    </lineage>
</organism>
<evidence type="ECO:0000256" key="9">
    <source>
        <dbReference type="ARBA" id="ARBA00034344"/>
    </source>
</evidence>
<dbReference type="AlphaFoldDB" id="A0A0B5QTY5"/>
<reference evidence="12" key="2">
    <citation type="submission" date="2016-02" db="EMBL/GenBank/DDBJ databases">
        <title>Genome sequence of Clostridium beijerinckii strain 59B.</title>
        <authorList>
            <person name="Little G.T."/>
            <person name="Minton N.P."/>
        </authorList>
    </citation>
    <scope>NUCLEOTIDE SEQUENCE</scope>
    <source>
        <strain evidence="12">NCIMB 14988</strain>
    </source>
</reference>
<keyword evidence="6" id="KW-0574">Periplasm</keyword>
<keyword evidence="10" id="KW-0472">Membrane</keyword>
<dbReference type="GO" id="GO:0030288">
    <property type="term" value="C:outer membrane-bounded periplasmic space"/>
    <property type="evidence" value="ECO:0007669"/>
    <property type="project" value="TreeGrafter"/>
</dbReference>
<feature type="transmembrane region" description="Helical" evidence="10">
    <location>
        <begin position="7"/>
        <end position="25"/>
    </location>
</feature>
<evidence type="ECO:0000259" key="11">
    <source>
        <dbReference type="Pfam" id="PF13407"/>
    </source>
</evidence>
<evidence type="ECO:0000256" key="5">
    <source>
        <dbReference type="ARBA" id="ARBA00022729"/>
    </source>
</evidence>
<keyword evidence="3" id="KW-0762">Sugar transport</keyword>
<dbReference type="CDD" id="cd01539">
    <property type="entry name" value="PBP1_GGBP"/>
    <property type="match status" value="1"/>
</dbReference>
<dbReference type="GO" id="GO:0046872">
    <property type="term" value="F:metal ion binding"/>
    <property type="evidence" value="ECO:0007669"/>
    <property type="project" value="UniProtKB-KW"/>
</dbReference>
<dbReference type="InterPro" id="IPR050555">
    <property type="entry name" value="Bact_Solute-Bind_Prot2"/>
</dbReference>
<name>A0A0B5QTY5_CLOBE</name>
<dbReference type="OrthoDB" id="1893207at2"/>
<dbReference type="SUPFAM" id="SSF53822">
    <property type="entry name" value="Periplasmic binding protein-like I"/>
    <property type="match status" value="1"/>
</dbReference>
<dbReference type="GO" id="GO:0030246">
    <property type="term" value="F:carbohydrate binding"/>
    <property type="evidence" value="ECO:0007669"/>
    <property type="project" value="InterPro"/>
</dbReference>
<evidence type="ECO:0000313" key="12">
    <source>
        <dbReference type="EMBL" id="AJH00339.1"/>
    </source>
</evidence>
<dbReference type="KEGG" id="cbei:LF65_03784"/>
<dbReference type="EMBL" id="JABSXK010000001">
    <property type="protein sequence ID" value="NRV10931.1"/>
    <property type="molecule type" value="Genomic_DNA"/>
</dbReference>